<dbReference type="Gene3D" id="3.30.420.10">
    <property type="entry name" value="Ribonuclease H-like superfamily/Ribonuclease H"/>
    <property type="match status" value="2"/>
</dbReference>
<keyword evidence="2" id="KW-0548">Nucleotidyltransferase</keyword>
<sequence>MDCAMVSTRPTADGRVSIDANHEFAAIVGKHGINVMMVPRFSSESNVAEVEEQIKTTIREAHEEAIQKALAAFNSMVVGTGSVRQRCEKRPHTFLRKEVKVDLAVDGNCMTNMGLMITEDCSSGCNKLVSCICKCSGCLDMSWLFGLKAGNKKQKYEKISETKVSTLIQTLCCGYPIEFTSYFHYLCSLRFLKRIFRDLFICEGDNIVLLLILVEDLNPMTRTTNDFQKNMTINPYRGKGIAYASRQMKIHEKNYTTHDLELGTVVFALKIWRHYLYGTMSFLRHVINGGGIHVDPSKIEVVKNWKARRISSEDRSFLGLKSKTFDWGEEQENAFQNLKDKLCNAHVLALPDGPEDFMVYCDVSSLGLGCVLMQRGKVIAYASRQLKIHEKNYTTHDLELGAIELFSDYDCEIRYHPSKANVVADALSRKERVKPKRVRVMNMTLQSSIKDKLLAAQKEASDESAGLQRGIDEMIELRNNGALYWWSGIKKDITQPEIPEWKWEEIAMDFVTKLPRTSSGYDTIWVIVDRLTKSAHFLPMRESMQEALGTRLNTSTAYHSQTDGQSERTIQTLKDMLRACVLDFGGSWDVHLLLVEFSYNNSYHFSDVYLPLDEFLYNNSYHSSMRCAPFEALYGRKCRSTIMWAEVGEVFADPTLQVPLDEIRVDAKLNFVEEHVKILKREFKKLKRSRIAIVKILCRVDGGDFVESCGDLWFIVNNSPF</sequence>
<dbReference type="SUPFAM" id="SSF53098">
    <property type="entry name" value="Ribonuclease H-like"/>
    <property type="match status" value="1"/>
</dbReference>
<dbReference type="GO" id="GO:0016787">
    <property type="term" value="F:hydrolase activity"/>
    <property type="evidence" value="ECO:0007669"/>
    <property type="project" value="UniProtKB-KW"/>
</dbReference>
<keyword evidence="5" id="KW-0378">Hydrolase</keyword>
<evidence type="ECO:0000256" key="4">
    <source>
        <dbReference type="ARBA" id="ARBA00022759"/>
    </source>
</evidence>
<dbReference type="InterPro" id="IPR012337">
    <property type="entry name" value="RNaseH-like_sf"/>
</dbReference>
<dbReference type="InterPro" id="IPR041577">
    <property type="entry name" value="RT_RNaseH_2"/>
</dbReference>
<dbReference type="InterPro" id="IPR041373">
    <property type="entry name" value="RT_RNaseH"/>
</dbReference>
<dbReference type="PANTHER" id="PTHR34072:SF52">
    <property type="entry name" value="RIBONUCLEASE H"/>
    <property type="match status" value="1"/>
</dbReference>
<gene>
    <name evidence="8" type="ORF">Tci_058552</name>
</gene>
<dbReference type="Pfam" id="PF17919">
    <property type="entry name" value="RT_RNaseH_2"/>
    <property type="match status" value="1"/>
</dbReference>
<dbReference type="InterPro" id="IPR036397">
    <property type="entry name" value="RNaseH_sf"/>
</dbReference>
<evidence type="ECO:0000256" key="2">
    <source>
        <dbReference type="ARBA" id="ARBA00022695"/>
    </source>
</evidence>
<dbReference type="InterPro" id="IPR043502">
    <property type="entry name" value="DNA/RNA_pol_sf"/>
</dbReference>
<comment type="caution">
    <text evidence="8">The sequence shown here is derived from an EMBL/GenBank/DDBJ whole genome shotgun (WGS) entry which is preliminary data.</text>
</comment>
<dbReference type="EMBL" id="BKCJ010009354">
    <property type="protein sequence ID" value="GEU86574.1"/>
    <property type="molecule type" value="Genomic_DNA"/>
</dbReference>
<dbReference type="SUPFAM" id="SSF56672">
    <property type="entry name" value="DNA/RNA polymerases"/>
    <property type="match status" value="2"/>
</dbReference>
<name>A0A6L2NPW6_TANCI</name>
<protein>
    <recommendedName>
        <fullName evidence="7">Integrase catalytic domain-containing protein</fullName>
    </recommendedName>
</protein>
<dbReference type="InterPro" id="IPR043128">
    <property type="entry name" value="Rev_trsase/Diguanyl_cyclase"/>
</dbReference>
<dbReference type="GO" id="GO:0003964">
    <property type="term" value="F:RNA-directed DNA polymerase activity"/>
    <property type="evidence" value="ECO:0007669"/>
    <property type="project" value="UniProtKB-KW"/>
</dbReference>
<accession>A0A6L2NPW6</accession>
<evidence type="ECO:0000256" key="6">
    <source>
        <dbReference type="ARBA" id="ARBA00022918"/>
    </source>
</evidence>
<evidence type="ECO:0000256" key="5">
    <source>
        <dbReference type="ARBA" id="ARBA00022801"/>
    </source>
</evidence>
<feature type="domain" description="Integrase catalytic" evidence="7">
    <location>
        <begin position="526"/>
        <end position="619"/>
    </location>
</feature>
<dbReference type="GO" id="GO:0004519">
    <property type="term" value="F:endonuclease activity"/>
    <property type="evidence" value="ECO:0007669"/>
    <property type="project" value="UniProtKB-KW"/>
</dbReference>
<evidence type="ECO:0000256" key="1">
    <source>
        <dbReference type="ARBA" id="ARBA00022679"/>
    </source>
</evidence>
<dbReference type="Pfam" id="PF17917">
    <property type="entry name" value="RT_RNaseH"/>
    <property type="match status" value="1"/>
</dbReference>
<keyword evidence="4" id="KW-0255">Endonuclease</keyword>
<dbReference type="GO" id="GO:0015074">
    <property type="term" value="P:DNA integration"/>
    <property type="evidence" value="ECO:0007669"/>
    <property type="project" value="InterPro"/>
</dbReference>
<dbReference type="AlphaFoldDB" id="A0A6L2NPW6"/>
<evidence type="ECO:0000313" key="8">
    <source>
        <dbReference type="EMBL" id="GEU86574.1"/>
    </source>
</evidence>
<dbReference type="PANTHER" id="PTHR34072">
    <property type="entry name" value="ENZYMATIC POLYPROTEIN-RELATED"/>
    <property type="match status" value="1"/>
</dbReference>
<dbReference type="Gene3D" id="3.30.70.270">
    <property type="match status" value="1"/>
</dbReference>
<keyword evidence="1" id="KW-0808">Transferase</keyword>
<evidence type="ECO:0000256" key="3">
    <source>
        <dbReference type="ARBA" id="ARBA00022722"/>
    </source>
</evidence>
<dbReference type="InterPro" id="IPR001584">
    <property type="entry name" value="Integrase_cat-core"/>
</dbReference>
<reference evidence="8" key="1">
    <citation type="journal article" date="2019" name="Sci. Rep.">
        <title>Draft genome of Tanacetum cinerariifolium, the natural source of mosquito coil.</title>
        <authorList>
            <person name="Yamashiro T."/>
            <person name="Shiraishi A."/>
            <person name="Satake H."/>
            <person name="Nakayama K."/>
        </authorList>
    </citation>
    <scope>NUCLEOTIDE SEQUENCE</scope>
</reference>
<keyword evidence="6" id="KW-0695">RNA-directed DNA polymerase</keyword>
<proteinExistence type="predicted"/>
<dbReference type="GO" id="GO:0003676">
    <property type="term" value="F:nucleic acid binding"/>
    <property type="evidence" value="ECO:0007669"/>
    <property type="project" value="InterPro"/>
</dbReference>
<organism evidence="8">
    <name type="scientific">Tanacetum cinerariifolium</name>
    <name type="common">Dalmatian daisy</name>
    <name type="synonym">Chrysanthemum cinerariifolium</name>
    <dbReference type="NCBI Taxonomy" id="118510"/>
    <lineage>
        <taxon>Eukaryota</taxon>
        <taxon>Viridiplantae</taxon>
        <taxon>Streptophyta</taxon>
        <taxon>Embryophyta</taxon>
        <taxon>Tracheophyta</taxon>
        <taxon>Spermatophyta</taxon>
        <taxon>Magnoliopsida</taxon>
        <taxon>eudicotyledons</taxon>
        <taxon>Gunneridae</taxon>
        <taxon>Pentapetalae</taxon>
        <taxon>asterids</taxon>
        <taxon>campanulids</taxon>
        <taxon>Asterales</taxon>
        <taxon>Asteraceae</taxon>
        <taxon>Asteroideae</taxon>
        <taxon>Anthemideae</taxon>
        <taxon>Anthemidinae</taxon>
        <taxon>Tanacetum</taxon>
    </lineage>
</organism>
<dbReference type="PROSITE" id="PS50994">
    <property type="entry name" value="INTEGRASE"/>
    <property type="match status" value="1"/>
</dbReference>
<keyword evidence="3" id="KW-0540">Nuclease</keyword>
<evidence type="ECO:0000259" key="7">
    <source>
        <dbReference type="PROSITE" id="PS50994"/>
    </source>
</evidence>